<sequence length="210" mass="22933">MSSSMMQQQEQRRASSSYGSSTSSHKHASSPSVSSPLAASPDRNSPRRRRFMSTQLAMDKQTEPSEHGPFSCPSAPHRLENYRTTSSTWYEPPTSPMAATTTATTATNAATAACYEAPYSTGQGRPAEDDDDSLVFNMSELECDTHQQQKPALPAETSVSLPTLTSQPYEGTTSPVLHQPLTAAAYNTRDYARRLALIAEANRQEEEHKS</sequence>
<accession>A0A1X2HC24</accession>
<protein>
    <submittedName>
        <fullName evidence="2">Uncharacterized protein</fullName>
    </submittedName>
</protein>
<gene>
    <name evidence="2" type="ORF">BCR43DRAFT_273112</name>
</gene>
<dbReference type="Proteomes" id="UP000242180">
    <property type="component" value="Unassembled WGS sequence"/>
</dbReference>
<dbReference type="EMBL" id="MCGN01000005">
    <property type="protein sequence ID" value="ORY96349.1"/>
    <property type="molecule type" value="Genomic_DNA"/>
</dbReference>
<organism evidence="2 3">
    <name type="scientific">Syncephalastrum racemosum</name>
    <name type="common">Filamentous fungus</name>
    <dbReference type="NCBI Taxonomy" id="13706"/>
    <lineage>
        <taxon>Eukaryota</taxon>
        <taxon>Fungi</taxon>
        <taxon>Fungi incertae sedis</taxon>
        <taxon>Mucoromycota</taxon>
        <taxon>Mucoromycotina</taxon>
        <taxon>Mucoromycetes</taxon>
        <taxon>Mucorales</taxon>
        <taxon>Syncephalastraceae</taxon>
        <taxon>Syncephalastrum</taxon>
    </lineage>
</organism>
<evidence type="ECO:0000313" key="2">
    <source>
        <dbReference type="EMBL" id="ORY96349.1"/>
    </source>
</evidence>
<feature type="compositionally biased region" description="Low complexity" evidence="1">
    <location>
        <begin position="1"/>
        <end position="41"/>
    </location>
</feature>
<reference evidence="2 3" key="1">
    <citation type="submission" date="2016-07" db="EMBL/GenBank/DDBJ databases">
        <title>Pervasive Adenine N6-methylation of Active Genes in Fungi.</title>
        <authorList>
            <consortium name="DOE Joint Genome Institute"/>
            <person name="Mondo S.J."/>
            <person name="Dannebaum R.O."/>
            <person name="Kuo R.C."/>
            <person name="Labutti K."/>
            <person name="Haridas S."/>
            <person name="Kuo A."/>
            <person name="Salamov A."/>
            <person name="Ahrendt S.R."/>
            <person name="Lipzen A."/>
            <person name="Sullivan W."/>
            <person name="Andreopoulos W.B."/>
            <person name="Clum A."/>
            <person name="Lindquist E."/>
            <person name="Daum C."/>
            <person name="Ramamoorthy G.K."/>
            <person name="Gryganskyi A."/>
            <person name="Culley D."/>
            <person name="Magnuson J.K."/>
            <person name="James T.Y."/>
            <person name="O'Malley M.A."/>
            <person name="Stajich J.E."/>
            <person name="Spatafora J.W."/>
            <person name="Visel A."/>
            <person name="Grigoriev I.V."/>
        </authorList>
    </citation>
    <scope>NUCLEOTIDE SEQUENCE [LARGE SCALE GENOMIC DNA]</scope>
    <source>
        <strain evidence="2 3">NRRL 2496</strain>
    </source>
</reference>
<evidence type="ECO:0000313" key="3">
    <source>
        <dbReference type="Proteomes" id="UP000242180"/>
    </source>
</evidence>
<name>A0A1X2HC24_SYNRA</name>
<comment type="caution">
    <text evidence="2">The sequence shown here is derived from an EMBL/GenBank/DDBJ whole genome shotgun (WGS) entry which is preliminary data.</text>
</comment>
<proteinExistence type="predicted"/>
<feature type="region of interest" description="Disordered" evidence="1">
    <location>
        <begin position="1"/>
        <end position="78"/>
    </location>
</feature>
<dbReference type="OrthoDB" id="10675935at2759"/>
<dbReference type="AlphaFoldDB" id="A0A1X2HC24"/>
<dbReference type="InParanoid" id="A0A1X2HC24"/>
<keyword evidence="3" id="KW-1185">Reference proteome</keyword>
<evidence type="ECO:0000256" key="1">
    <source>
        <dbReference type="SAM" id="MobiDB-lite"/>
    </source>
</evidence>